<dbReference type="RefSeq" id="WP_120466984.1">
    <property type="nucleotide sequence ID" value="NZ_RAYQ01000003.1"/>
</dbReference>
<accession>A0A3A9B013</accession>
<keyword evidence="2" id="KW-1185">Reference proteome</keyword>
<name>A0A3A9B013_9FIRM</name>
<sequence length="406" mass="48407">MRRVIQVDLVDYSRITDLGMQITKYVNRNLKDIIRVLIDVLETDPEFELDGFFPRDYLERKPQECKNAVYELYELICSANIRDYMKPKYEYLLYAILEWWEDCADSEEDLIINLVDDELRDALDDEKGRTILRRITDYEEYYYFCFEDHDFLPSQLSNMVMMYLRNPELVEMFLQYDNLDDYLDLMECDLRERYLEVRHMSENRNHTSLSQNIIMELCSVIRRFQKRIPHFERRGEVQITADLHDSVEGILNSKYGLSVAREFTMGRATKELGETDLYIYKESDGIITDYAILENKYIENFTEQYNQLMGYLNPYFKFGITLSLNRKMSLKQGFDEIENELKTIDGDFAPINIRRIGESETLMIVSEHIVPETGNKMKVYHLIFQLNDKERKEVAALARKNRANHT</sequence>
<organism evidence="1 2">
    <name type="scientific">Parablautia intestinalis</name>
    <dbReference type="NCBI Taxonomy" id="2320100"/>
    <lineage>
        <taxon>Bacteria</taxon>
        <taxon>Bacillati</taxon>
        <taxon>Bacillota</taxon>
        <taxon>Clostridia</taxon>
        <taxon>Lachnospirales</taxon>
        <taxon>Lachnospiraceae</taxon>
        <taxon>Parablautia</taxon>
    </lineage>
</organism>
<protein>
    <submittedName>
        <fullName evidence="1">Uncharacterized protein</fullName>
    </submittedName>
</protein>
<dbReference type="AlphaFoldDB" id="A0A3A9B013"/>
<comment type="caution">
    <text evidence="1">The sequence shown here is derived from an EMBL/GenBank/DDBJ whole genome shotgun (WGS) entry which is preliminary data.</text>
</comment>
<proteinExistence type="predicted"/>
<dbReference type="EMBL" id="RAYQ01000003">
    <property type="protein sequence ID" value="RKI93133.1"/>
    <property type="molecule type" value="Genomic_DNA"/>
</dbReference>
<gene>
    <name evidence="1" type="ORF">D7V94_03855</name>
</gene>
<evidence type="ECO:0000313" key="2">
    <source>
        <dbReference type="Proteomes" id="UP000280696"/>
    </source>
</evidence>
<reference evidence="1 2" key="1">
    <citation type="submission" date="2018-09" db="EMBL/GenBank/DDBJ databases">
        <title>Murine metabolic-syndrome-specific gut microbial biobank.</title>
        <authorList>
            <person name="Liu C."/>
        </authorList>
    </citation>
    <scope>NUCLEOTIDE SEQUENCE [LARGE SCALE GENOMIC DNA]</scope>
    <source>
        <strain evidence="1 2">0.1xD8-82</strain>
    </source>
</reference>
<dbReference type="Proteomes" id="UP000280696">
    <property type="component" value="Unassembled WGS sequence"/>
</dbReference>
<dbReference type="OrthoDB" id="2028780at2"/>
<evidence type="ECO:0000313" key="1">
    <source>
        <dbReference type="EMBL" id="RKI93133.1"/>
    </source>
</evidence>